<evidence type="ECO:0000259" key="1">
    <source>
        <dbReference type="Pfam" id="PF13468"/>
    </source>
</evidence>
<name>A0A916QZD3_9RHOB</name>
<feature type="domain" description="Glyoxalase-like" evidence="1">
    <location>
        <begin position="4"/>
        <end position="184"/>
    </location>
</feature>
<dbReference type="Gene3D" id="3.10.180.10">
    <property type="entry name" value="2,3-Dihydroxybiphenyl 1,2-Dioxygenase, domain 1"/>
    <property type="match status" value="1"/>
</dbReference>
<gene>
    <name evidence="2" type="ORF">GCM10011498_23240</name>
</gene>
<reference evidence="2" key="1">
    <citation type="journal article" date="2014" name="Int. J. Syst. Evol. Microbiol.">
        <title>Complete genome sequence of Corynebacterium casei LMG S-19264T (=DSM 44701T), isolated from a smear-ripened cheese.</title>
        <authorList>
            <consortium name="US DOE Joint Genome Institute (JGI-PGF)"/>
            <person name="Walter F."/>
            <person name="Albersmeier A."/>
            <person name="Kalinowski J."/>
            <person name="Ruckert C."/>
        </authorList>
    </citation>
    <scope>NUCLEOTIDE SEQUENCE</scope>
    <source>
        <strain evidence="2">CGMCC 1.15880</strain>
    </source>
</reference>
<keyword evidence="3" id="KW-1185">Reference proteome</keyword>
<reference evidence="2" key="2">
    <citation type="submission" date="2020-09" db="EMBL/GenBank/DDBJ databases">
        <authorList>
            <person name="Sun Q."/>
            <person name="Zhou Y."/>
        </authorList>
    </citation>
    <scope>NUCLEOTIDE SEQUENCE</scope>
    <source>
        <strain evidence="2">CGMCC 1.15880</strain>
    </source>
</reference>
<protein>
    <submittedName>
        <fullName evidence="2">Polyphosphate kinase</fullName>
    </submittedName>
</protein>
<dbReference type="RefSeq" id="WP_188675299.1">
    <property type="nucleotide sequence ID" value="NZ_BMKA01000003.1"/>
</dbReference>
<accession>A0A916QZD3</accession>
<dbReference type="InterPro" id="IPR029068">
    <property type="entry name" value="Glyas_Bleomycin-R_OHBP_Dase"/>
</dbReference>
<organism evidence="2 3">
    <name type="scientific">Neptunicoccus cionae</name>
    <dbReference type="NCBI Taxonomy" id="2035344"/>
    <lineage>
        <taxon>Bacteria</taxon>
        <taxon>Pseudomonadati</taxon>
        <taxon>Pseudomonadota</taxon>
        <taxon>Alphaproteobacteria</taxon>
        <taxon>Rhodobacterales</taxon>
        <taxon>Paracoccaceae</taxon>
        <taxon>Neptunicoccus</taxon>
    </lineage>
</organism>
<dbReference type="InterPro" id="IPR025870">
    <property type="entry name" value="Glyoxalase-like_dom"/>
</dbReference>
<keyword evidence="2" id="KW-0418">Kinase</keyword>
<sequence length="217" mass="23239">MIALDHIALAAATLSEGVDYVKTRSGVTVPFGGAHPGRGTHNALTATGGGSYLEIIAPDPEQDEPQTPRLFDLDATTTKAALMGGPRIQTYLLRTDDIERDMAIFREHDFDLGQSVTAARGDLRWQIALRGDAKLNAQGVVPVLLQWPDGPHVSESMDNQGLSLQRLDIHTPLADELTALYRALGLVDDRISVTPAAHPAITATYQTPDGKLAVLGD</sequence>
<evidence type="ECO:0000313" key="2">
    <source>
        <dbReference type="EMBL" id="GGA21863.1"/>
    </source>
</evidence>
<dbReference type="GO" id="GO:0016301">
    <property type="term" value="F:kinase activity"/>
    <property type="evidence" value="ECO:0007669"/>
    <property type="project" value="UniProtKB-KW"/>
</dbReference>
<dbReference type="EMBL" id="BMKA01000003">
    <property type="protein sequence ID" value="GGA21863.1"/>
    <property type="molecule type" value="Genomic_DNA"/>
</dbReference>
<dbReference type="Proteomes" id="UP000628017">
    <property type="component" value="Unassembled WGS sequence"/>
</dbReference>
<comment type="caution">
    <text evidence="2">The sequence shown here is derived from an EMBL/GenBank/DDBJ whole genome shotgun (WGS) entry which is preliminary data.</text>
</comment>
<keyword evidence="2" id="KW-0808">Transferase</keyword>
<dbReference type="Pfam" id="PF13468">
    <property type="entry name" value="Glyoxalase_3"/>
    <property type="match status" value="1"/>
</dbReference>
<proteinExistence type="predicted"/>
<dbReference type="AlphaFoldDB" id="A0A916QZD3"/>
<evidence type="ECO:0000313" key="3">
    <source>
        <dbReference type="Proteomes" id="UP000628017"/>
    </source>
</evidence>